<dbReference type="Proteomes" id="UP000546162">
    <property type="component" value="Unassembled WGS sequence"/>
</dbReference>
<feature type="chain" id="PRO_5031179294" evidence="1">
    <location>
        <begin position="29"/>
        <end position="136"/>
    </location>
</feature>
<feature type="signal peptide" evidence="1">
    <location>
        <begin position="1"/>
        <end position="28"/>
    </location>
</feature>
<reference evidence="2 3" key="1">
    <citation type="submission" date="2020-08" db="EMBL/GenBank/DDBJ databases">
        <title>Sequencing the genomes of 1000 actinobacteria strains.</title>
        <authorList>
            <person name="Klenk H.-P."/>
        </authorList>
    </citation>
    <scope>NUCLEOTIDE SEQUENCE [LARGE SCALE GENOMIC DNA]</scope>
    <source>
        <strain evidence="2 3">DSM 45809</strain>
    </source>
</reference>
<gene>
    <name evidence="2" type="ORF">BJY16_005863</name>
</gene>
<sequence length="136" mass="14985">MAAVLRRVTAAAATVVATLALTSTPVKATPDGRNYVYNGSSLGLGVMHLFDGHYGSGKYDQVLPAYQRSDVRFPTWSTTEGVYIGPGYCAQISVRWNANLEWNRNPDIRGPIQLYTDPGYYWKVVQYKARSASSCV</sequence>
<comment type="caution">
    <text evidence="2">The sequence shown here is derived from an EMBL/GenBank/DDBJ whole genome shotgun (WGS) entry which is preliminary data.</text>
</comment>
<keyword evidence="1" id="KW-0732">Signal</keyword>
<dbReference type="AlphaFoldDB" id="A0A7W7H1V2"/>
<accession>A0A7W7H1V2</accession>
<dbReference type="RefSeq" id="WP_185042770.1">
    <property type="nucleotide sequence ID" value="NZ_BAABFG010000005.1"/>
</dbReference>
<name>A0A7W7H1V2_9ACTN</name>
<evidence type="ECO:0000256" key="1">
    <source>
        <dbReference type="SAM" id="SignalP"/>
    </source>
</evidence>
<evidence type="ECO:0000313" key="3">
    <source>
        <dbReference type="Proteomes" id="UP000546162"/>
    </source>
</evidence>
<keyword evidence="3" id="KW-1185">Reference proteome</keyword>
<dbReference type="EMBL" id="JACHNB010000001">
    <property type="protein sequence ID" value="MBB4742404.1"/>
    <property type="molecule type" value="Genomic_DNA"/>
</dbReference>
<proteinExistence type="predicted"/>
<organism evidence="2 3">
    <name type="scientific">Actinoplanes octamycinicus</name>
    <dbReference type="NCBI Taxonomy" id="135948"/>
    <lineage>
        <taxon>Bacteria</taxon>
        <taxon>Bacillati</taxon>
        <taxon>Actinomycetota</taxon>
        <taxon>Actinomycetes</taxon>
        <taxon>Micromonosporales</taxon>
        <taxon>Micromonosporaceae</taxon>
        <taxon>Actinoplanes</taxon>
    </lineage>
</organism>
<evidence type="ECO:0000313" key="2">
    <source>
        <dbReference type="EMBL" id="MBB4742404.1"/>
    </source>
</evidence>
<protein>
    <submittedName>
        <fullName evidence="2">Uncharacterized protein</fullName>
    </submittedName>
</protein>